<protein>
    <submittedName>
        <fullName evidence="2">Uncharacterized protein</fullName>
    </submittedName>
</protein>
<feature type="compositionally biased region" description="Polar residues" evidence="1">
    <location>
        <begin position="78"/>
        <end position="87"/>
    </location>
</feature>
<reference evidence="2 3" key="1">
    <citation type="journal article" date="2007" name="Proc. Natl. Acad. Sci. U.S.A.">
        <title>Dandruff-associated Malassezia genomes reveal convergent and divergent virulence traits shared with plant and human fungal pathogens.</title>
        <authorList>
            <person name="Xu J."/>
            <person name="Saunders C.W."/>
            <person name="Hu P."/>
            <person name="Grant R.A."/>
            <person name="Boekhout T."/>
            <person name="Kuramae E.E."/>
            <person name="Kronstad J.W."/>
            <person name="Deangelis Y.M."/>
            <person name="Reeder N.L."/>
            <person name="Johnstone K.R."/>
            <person name="Leland M."/>
            <person name="Fieno A.M."/>
            <person name="Begley W.M."/>
            <person name="Sun Y."/>
            <person name="Lacey M.P."/>
            <person name="Chaudhary T."/>
            <person name="Keough T."/>
            <person name="Chu L."/>
            <person name="Sears R."/>
            <person name="Yuan B."/>
            <person name="Dawson T.L.Jr."/>
        </authorList>
    </citation>
    <scope>NUCLEOTIDE SEQUENCE [LARGE SCALE GENOMIC DNA]</scope>
    <source>
        <strain evidence="3">ATCC MYA-4612 / CBS 7966</strain>
    </source>
</reference>
<dbReference type="VEuPathDB" id="FungiDB:MGL_2905"/>
<dbReference type="EMBL" id="AAYY01000010">
    <property type="protein sequence ID" value="EDP42705.1"/>
    <property type="molecule type" value="Genomic_DNA"/>
</dbReference>
<dbReference type="PANTHER" id="PTHR38701">
    <property type="entry name" value="CHROMOSOME 8, WHOLE GENOME SHOTGUN SEQUENCE"/>
    <property type="match status" value="1"/>
</dbReference>
<keyword evidence="3" id="KW-1185">Reference proteome</keyword>
<gene>
    <name evidence="2" type="ORF">MGL_2905</name>
</gene>
<evidence type="ECO:0000313" key="3">
    <source>
        <dbReference type="Proteomes" id="UP000008837"/>
    </source>
</evidence>
<proteinExistence type="predicted"/>
<feature type="compositionally biased region" description="Polar residues" evidence="1">
    <location>
        <begin position="1"/>
        <end position="14"/>
    </location>
</feature>
<dbReference type="AlphaFoldDB" id="A8Q6A9"/>
<accession>A8Q6A9</accession>
<feature type="region of interest" description="Disordered" evidence="1">
    <location>
        <begin position="1"/>
        <end position="92"/>
    </location>
</feature>
<evidence type="ECO:0000256" key="1">
    <source>
        <dbReference type="SAM" id="MobiDB-lite"/>
    </source>
</evidence>
<dbReference type="InParanoid" id="A8Q6A9"/>
<evidence type="ECO:0000313" key="2">
    <source>
        <dbReference type="EMBL" id="EDP42705.1"/>
    </source>
</evidence>
<sequence>MRMANATTRRSAQELQAKVSPTMRSAWIEPDVPASDAIKTQASPLLPSAKIPMPSSRPSNSAQSNIDKPLRPARVYSGQRSATTTLVSPTSSSIHVSSLESMSSFPNPNEHEAEMKFRSEFEPPFFIGRHSSLATSPSNVYSAKSAHGQERTRMNLDVSSAPVLTSLRARTAQPNIPITASDTSGSWSEHMMQSLPVSSSSPPIQDNASFLQSPQCSIPGDDIMESSEVLDAKQARKLLDLEISNKSLLAINTALESSKVKLTKELRELRQSMVFQNLPIEPDSKNMTQEPIPFVTDPQQSTSMSDKPRVGSQVLQLFMRQDQELEEIHERCRSKIDDLLNQARTAIFSQPDVGDVPLGVKVLHPSETKVHA</sequence>
<dbReference type="GeneID" id="5854226"/>
<dbReference type="PANTHER" id="PTHR38701:SF1">
    <property type="entry name" value="UP-REGULATED DURING SEPTATION PROTEIN 1 DOMAIN-CONTAINING PROTEIN"/>
    <property type="match status" value="1"/>
</dbReference>
<dbReference type="Proteomes" id="UP000008837">
    <property type="component" value="Unassembled WGS sequence"/>
</dbReference>
<dbReference type="OrthoDB" id="2555519at2759"/>
<feature type="compositionally biased region" description="Polar residues" evidence="1">
    <location>
        <begin position="56"/>
        <end position="66"/>
    </location>
</feature>
<comment type="caution">
    <text evidence="2">The sequence shown here is derived from an EMBL/GenBank/DDBJ whole genome shotgun (WGS) entry which is preliminary data.</text>
</comment>
<dbReference type="KEGG" id="mgl:MGL_2905"/>
<dbReference type="RefSeq" id="XP_001729919.1">
    <property type="nucleotide sequence ID" value="XM_001729867.1"/>
</dbReference>
<organism evidence="2 3">
    <name type="scientific">Malassezia globosa (strain ATCC MYA-4612 / CBS 7966)</name>
    <name type="common">Dandruff-associated fungus</name>
    <dbReference type="NCBI Taxonomy" id="425265"/>
    <lineage>
        <taxon>Eukaryota</taxon>
        <taxon>Fungi</taxon>
        <taxon>Dikarya</taxon>
        <taxon>Basidiomycota</taxon>
        <taxon>Ustilaginomycotina</taxon>
        <taxon>Malasseziomycetes</taxon>
        <taxon>Malasseziales</taxon>
        <taxon>Malasseziaceae</taxon>
        <taxon>Malassezia</taxon>
    </lineage>
</organism>
<name>A8Q6A9_MALGO</name>